<dbReference type="InterPro" id="IPR011333">
    <property type="entry name" value="SKP1/BTB/POZ_sf"/>
</dbReference>
<dbReference type="InterPro" id="IPR000210">
    <property type="entry name" value="BTB/POZ_dom"/>
</dbReference>
<feature type="domain" description="BTB" evidence="1">
    <location>
        <begin position="12"/>
        <end position="81"/>
    </location>
</feature>
<organism evidence="2 3">
    <name type="scientific">Apiospora kogelbergensis</name>
    <dbReference type="NCBI Taxonomy" id="1337665"/>
    <lineage>
        <taxon>Eukaryota</taxon>
        <taxon>Fungi</taxon>
        <taxon>Dikarya</taxon>
        <taxon>Ascomycota</taxon>
        <taxon>Pezizomycotina</taxon>
        <taxon>Sordariomycetes</taxon>
        <taxon>Xylariomycetidae</taxon>
        <taxon>Amphisphaeriales</taxon>
        <taxon>Apiosporaceae</taxon>
        <taxon>Apiospora</taxon>
    </lineage>
</organism>
<reference evidence="2 3" key="1">
    <citation type="submission" date="2023-01" db="EMBL/GenBank/DDBJ databases">
        <title>Analysis of 21 Apiospora genomes using comparative genomics revels a genus with tremendous synthesis potential of carbohydrate active enzymes and secondary metabolites.</title>
        <authorList>
            <person name="Sorensen T."/>
        </authorList>
    </citation>
    <scope>NUCLEOTIDE SEQUENCE [LARGE SCALE GENOMIC DNA]</scope>
    <source>
        <strain evidence="2 3">CBS 117206</strain>
    </source>
</reference>
<dbReference type="SUPFAM" id="SSF54695">
    <property type="entry name" value="POZ domain"/>
    <property type="match status" value="1"/>
</dbReference>
<dbReference type="PROSITE" id="PS50097">
    <property type="entry name" value="BTB"/>
    <property type="match status" value="1"/>
</dbReference>
<dbReference type="CDD" id="cd18186">
    <property type="entry name" value="BTB_POZ_ZBTB_KLHL-like"/>
    <property type="match status" value="1"/>
</dbReference>
<dbReference type="Proteomes" id="UP001392437">
    <property type="component" value="Unassembled WGS sequence"/>
</dbReference>
<evidence type="ECO:0000259" key="1">
    <source>
        <dbReference type="PROSITE" id="PS50097"/>
    </source>
</evidence>
<protein>
    <recommendedName>
        <fullName evidence="1">BTB domain-containing protein</fullName>
    </recommendedName>
</protein>
<gene>
    <name evidence="2" type="ORF">PG999_007965</name>
</gene>
<dbReference type="Pfam" id="PF00651">
    <property type="entry name" value="BTB"/>
    <property type="match status" value="1"/>
</dbReference>
<dbReference type="Gene3D" id="3.30.710.10">
    <property type="entry name" value="Potassium Channel Kv1.1, Chain A"/>
    <property type="match status" value="1"/>
</dbReference>
<dbReference type="AlphaFoldDB" id="A0AAW0QPA2"/>
<name>A0AAW0QPA2_9PEZI</name>
<proteinExistence type="predicted"/>
<sequence length="101" mass="11540">MFSDEGSIAASGPFRFLVGPERKEYMMHAELVASMSRPLRALLNSGMEESIKGVVEWPEVEESTFERFFQFAYTGDFDVEEPEQPHENPDSPGVFKGYWII</sequence>
<evidence type="ECO:0000313" key="2">
    <source>
        <dbReference type="EMBL" id="KAK8109828.1"/>
    </source>
</evidence>
<dbReference type="EMBL" id="JAQQWP010000007">
    <property type="protein sequence ID" value="KAK8109828.1"/>
    <property type="molecule type" value="Genomic_DNA"/>
</dbReference>
<accession>A0AAW0QPA2</accession>
<evidence type="ECO:0000313" key="3">
    <source>
        <dbReference type="Proteomes" id="UP001392437"/>
    </source>
</evidence>
<comment type="caution">
    <text evidence="2">The sequence shown here is derived from an EMBL/GenBank/DDBJ whole genome shotgun (WGS) entry which is preliminary data.</text>
</comment>
<keyword evidence="3" id="KW-1185">Reference proteome</keyword>